<name>A0A1A9BBC6_9ACTN</name>
<evidence type="ECO:0000313" key="2">
    <source>
        <dbReference type="Proteomes" id="UP000199558"/>
    </source>
</evidence>
<dbReference type="AlphaFoldDB" id="A0A1A9BBC6"/>
<reference evidence="2" key="1">
    <citation type="submission" date="2016-06" db="EMBL/GenBank/DDBJ databases">
        <authorList>
            <person name="Varghese N."/>
            <person name="Submissions Spin"/>
        </authorList>
    </citation>
    <scope>NUCLEOTIDE SEQUENCE [LARGE SCALE GENOMIC DNA]</scope>
    <source>
        <strain evidence="2">DSM 45794</strain>
    </source>
</reference>
<keyword evidence="2" id="KW-1185">Reference proteome</keyword>
<dbReference type="STRING" id="946078.GA0070622_3306"/>
<sequence>MRWIHRDSLITCGHDGRVANRPSQHWVTVRGVPVLVRPDPEERDITACPNYGPTIKPCLHTKTVTKGYSTWLRVDRQPVVLSHLDGLTDGTPPGTVHHQVRDPRQAFLGADA</sequence>
<organism evidence="1 2">
    <name type="scientific">Micromonospora sediminicola</name>
    <dbReference type="NCBI Taxonomy" id="946078"/>
    <lineage>
        <taxon>Bacteria</taxon>
        <taxon>Bacillati</taxon>
        <taxon>Actinomycetota</taxon>
        <taxon>Actinomycetes</taxon>
        <taxon>Micromonosporales</taxon>
        <taxon>Micromonosporaceae</taxon>
        <taxon>Micromonospora</taxon>
    </lineage>
</organism>
<dbReference type="OrthoDB" id="3078369at2"/>
<accession>A0A1A9BBC6</accession>
<protein>
    <submittedName>
        <fullName evidence="1">Uncharacterized protein</fullName>
    </submittedName>
</protein>
<dbReference type="Proteomes" id="UP000199558">
    <property type="component" value="Unassembled WGS sequence"/>
</dbReference>
<gene>
    <name evidence="1" type="ORF">GA0070622_3306</name>
</gene>
<proteinExistence type="predicted"/>
<evidence type="ECO:0000313" key="1">
    <source>
        <dbReference type="EMBL" id="SBT66289.1"/>
    </source>
</evidence>
<dbReference type="EMBL" id="FLRH01000003">
    <property type="protein sequence ID" value="SBT66289.1"/>
    <property type="molecule type" value="Genomic_DNA"/>
</dbReference>
<dbReference type="RefSeq" id="WP_091574098.1">
    <property type="nucleotide sequence ID" value="NZ_FLRH01000003.1"/>
</dbReference>